<proteinExistence type="predicted"/>
<organism evidence="1 2">
    <name type="scientific">Paracoccus aminovorans</name>
    <dbReference type="NCBI Taxonomy" id="34004"/>
    <lineage>
        <taxon>Bacteria</taxon>
        <taxon>Pseudomonadati</taxon>
        <taxon>Pseudomonadota</taxon>
        <taxon>Alphaproteobacteria</taxon>
        <taxon>Rhodobacterales</taxon>
        <taxon>Paracoccaceae</taxon>
        <taxon>Paracoccus</taxon>
    </lineage>
</organism>
<dbReference type="SUPFAM" id="SSF53448">
    <property type="entry name" value="Nucleotide-diphospho-sugar transferases"/>
    <property type="match status" value="1"/>
</dbReference>
<evidence type="ECO:0000313" key="1">
    <source>
        <dbReference type="EMBL" id="SFH07969.1"/>
    </source>
</evidence>
<accession>A0A1I2X4V9</accession>
<evidence type="ECO:0008006" key="3">
    <source>
        <dbReference type="Google" id="ProtNLM"/>
    </source>
</evidence>
<protein>
    <recommendedName>
        <fullName evidence="3">Glycosyltransferase</fullName>
    </recommendedName>
</protein>
<dbReference type="Proteomes" id="UP000183635">
    <property type="component" value="Unassembled WGS sequence"/>
</dbReference>
<sequence length="260" mass="29824">MTEPVLILTMKWGTLYGADDVNRLFRQVRRHLARPHRFVCFTDDAQGLDPGVEALPLPELGLPKGHGDTRWRKLALFRRDLGGFAGMTALFLDLDLVVVDDLEPFFDLPGEFFIIRDDDLFRPKPLRKVNPTRDRFLHSVGNSSVFRYRVGAHSYVLDAYLADPAAAAEGYEHEQQFLSGELLKRGLMQYWPKGLCVSFKNDCVPRNFRSYFRNPVLPMGARIVLFAGAPKMDDVFSGRGNKWYRRIGDIEWLRTAWTAD</sequence>
<dbReference type="EMBL" id="FOPU01000001">
    <property type="protein sequence ID" value="SFH07969.1"/>
    <property type="molecule type" value="Genomic_DNA"/>
</dbReference>
<dbReference type="OrthoDB" id="564871at2"/>
<reference evidence="1 2" key="1">
    <citation type="submission" date="2016-10" db="EMBL/GenBank/DDBJ databases">
        <authorList>
            <person name="de Groot N.N."/>
        </authorList>
    </citation>
    <scope>NUCLEOTIDE SEQUENCE [LARGE SCALE GENOMIC DNA]</scope>
    <source>
        <strain evidence="1 2">DSM 8537</strain>
    </source>
</reference>
<dbReference type="AlphaFoldDB" id="A0A1I2X4V9"/>
<gene>
    <name evidence="1" type="ORF">SAMN04488021_10154</name>
</gene>
<keyword evidence="2" id="KW-1185">Reference proteome</keyword>
<dbReference type="STRING" id="34004.SAMN04488021_10154"/>
<evidence type="ECO:0000313" key="2">
    <source>
        <dbReference type="Proteomes" id="UP000183635"/>
    </source>
</evidence>
<name>A0A1I2X4V9_9RHOB</name>
<dbReference type="RefSeq" id="WP_074965716.1">
    <property type="nucleotide sequence ID" value="NZ_CBCRYP010000005.1"/>
</dbReference>
<dbReference type="InterPro" id="IPR029044">
    <property type="entry name" value="Nucleotide-diphossugar_trans"/>
</dbReference>